<dbReference type="EMBL" id="NASZ01000004">
    <property type="protein sequence ID" value="MBD0724583.1"/>
    <property type="molecule type" value="Genomic_DNA"/>
</dbReference>
<evidence type="ECO:0008006" key="3">
    <source>
        <dbReference type="Google" id="ProtNLM"/>
    </source>
</evidence>
<comment type="caution">
    <text evidence="1">The sequence shown here is derived from an EMBL/GenBank/DDBJ whole genome shotgun (WGS) entry which is preliminary data.</text>
</comment>
<name>A0ABR7URF6_9FLAO</name>
<proteinExistence type="predicted"/>
<gene>
    <name evidence="1" type="ORF">B6A10_05260</name>
</gene>
<protein>
    <recommendedName>
        <fullName evidence="3">DUF4142 domain-containing protein</fullName>
    </recommendedName>
</protein>
<dbReference type="Proteomes" id="UP000661715">
    <property type="component" value="Unassembled WGS sequence"/>
</dbReference>
<evidence type="ECO:0000313" key="1">
    <source>
        <dbReference type="EMBL" id="MBD0724583.1"/>
    </source>
</evidence>
<accession>A0ABR7URF6</accession>
<keyword evidence="2" id="KW-1185">Reference proteome</keyword>
<sequence>MFVTSCEKKNKENKEAKIETPKTNTKVSEFVLTEIAESNLKIVAISQKARERKIPSSTQNVLLQIEENHTQFKNTIRKIAKDNYIIIPNTLYDTTTLKSFISEVSTSMYLKKLHNSLLAELELYKKTATTSLNNDLLDLTKVAIPIIQQNIASIQEEQKMHP</sequence>
<reference evidence="1 2" key="1">
    <citation type="journal article" date="2020" name="Microbiol. Res.">
        <title>Flavobacterium pokkalii sp. nov., a novel plant growth promoting native rhizobacteria isolated from pokkali rice grown in coastal saline affected agricultural regions of southern India, Kerala.</title>
        <authorList>
            <person name="Menon R.R."/>
            <person name="Kumari S."/>
            <person name="Viver T."/>
            <person name="Rameshkumar N."/>
        </authorList>
    </citation>
    <scope>NUCLEOTIDE SEQUENCE [LARGE SCALE GENOMIC DNA]</scope>
    <source>
        <strain evidence="1 2">L1I52</strain>
    </source>
</reference>
<evidence type="ECO:0000313" key="2">
    <source>
        <dbReference type="Proteomes" id="UP000661715"/>
    </source>
</evidence>
<organism evidence="1 2">
    <name type="scientific">Flavobacterium pokkalii</name>
    <dbReference type="NCBI Taxonomy" id="1940408"/>
    <lineage>
        <taxon>Bacteria</taxon>
        <taxon>Pseudomonadati</taxon>
        <taxon>Bacteroidota</taxon>
        <taxon>Flavobacteriia</taxon>
        <taxon>Flavobacteriales</taxon>
        <taxon>Flavobacteriaceae</taxon>
        <taxon>Flavobacterium</taxon>
    </lineage>
</organism>